<dbReference type="GO" id="GO:0031080">
    <property type="term" value="C:nuclear pore outer ring"/>
    <property type="evidence" value="ECO:0007669"/>
    <property type="project" value="TreeGrafter"/>
</dbReference>
<comment type="subcellular location">
    <subcellularLocation>
        <location evidence="1">Nucleus</location>
    </subcellularLocation>
</comment>
<dbReference type="SUPFAM" id="SSF50978">
    <property type="entry name" value="WD40 repeat-like"/>
    <property type="match status" value="1"/>
</dbReference>
<dbReference type="Proteomes" id="UP000037460">
    <property type="component" value="Unassembled WGS sequence"/>
</dbReference>
<dbReference type="PANTHER" id="PTHR22652:SF0">
    <property type="entry name" value="NUCLEOPORIN NUP43"/>
    <property type="match status" value="1"/>
</dbReference>
<dbReference type="InterPro" id="IPR036322">
    <property type="entry name" value="WD40_repeat_dom_sf"/>
</dbReference>
<dbReference type="SMART" id="SM00320">
    <property type="entry name" value="WD40"/>
    <property type="match status" value="5"/>
</dbReference>
<dbReference type="PANTHER" id="PTHR22652">
    <property type="entry name" value="NUCLEOPORIN NUP43"/>
    <property type="match status" value="1"/>
</dbReference>
<evidence type="ECO:0000313" key="6">
    <source>
        <dbReference type="EMBL" id="KOO32570.1"/>
    </source>
</evidence>
<comment type="caution">
    <text evidence="6">The sequence shown here is derived from an EMBL/GenBank/DDBJ whole genome shotgun (WGS) entry which is preliminary data.</text>
</comment>
<evidence type="ECO:0000256" key="4">
    <source>
        <dbReference type="ARBA" id="ARBA00023242"/>
    </source>
</evidence>
<evidence type="ECO:0000313" key="7">
    <source>
        <dbReference type="Proteomes" id="UP000037460"/>
    </source>
</evidence>
<dbReference type="EMBL" id="JWZX01001738">
    <property type="protein sequence ID" value="KOO32570.1"/>
    <property type="molecule type" value="Genomic_DNA"/>
</dbReference>
<dbReference type="PROSITE" id="PS50082">
    <property type="entry name" value="WD_REPEATS_2"/>
    <property type="match status" value="1"/>
</dbReference>
<name>A0A0M0K193_9EUKA</name>
<proteinExistence type="predicted"/>
<gene>
    <name evidence="6" type="ORF">Ctob_010541</name>
</gene>
<dbReference type="AlphaFoldDB" id="A0A0M0K193"/>
<evidence type="ECO:0000256" key="1">
    <source>
        <dbReference type="ARBA" id="ARBA00004123"/>
    </source>
</evidence>
<accession>A0A0M0K193</accession>
<keyword evidence="2 5" id="KW-0853">WD repeat</keyword>
<reference evidence="7" key="1">
    <citation type="journal article" date="2015" name="PLoS Genet.">
        <title>Genome Sequence and Transcriptome Analyses of Chrysochromulina tobin: Metabolic Tools for Enhanced Algal Fitness in the Prominent Order Prymnesiales (Haptophyceae).</title>
        <authorList>
            <person name="Hovde B.T."/>
            <person name="Deodato C.R."/>
            <person name="Hunsperger H.M."/>
            <person name="Ryken S.A."/>
            <person name="Yost W."/>
            <person name="Jha R.K."/>
            <person name="Patterson J."/>
            <person name="Monnat R.J. Jr."/>
            <person name="Barlow S.B."/>
            <person name="Starkenburg S.R."/>
            <person name="Cattolico R.A."/>
        </authorList>
    </citation>
    <scope>NUCLEOTIDE SEQUENCE</scope>
    <source>
        <strain evidence="7">CCMP291</strain>
    </source>
</reference>
<dbReference type="InterPro" id="IPR001680">
    <property type="entry name" value="WD40_rpt"/>
</dbReference>
<keyword evidence="7" id="KW-1185">Reference proteome</keyword>
<evidence type="ECO:0000256" key="2">
    <source>
        <dbReference type="ARBA" id="ARBA00022574"/>
    </source>
</evidence>
<evidence type="ECO:0000256" key="3">
    <source>
        <dbReference type="ARBA" id="ARBA00022737"/>
    </source>
</evidence>
<dbReference type="Pfam" id="PF00400">
    <property type="entry name" value="WD40"/>
    <property type="match status" value="1"/>
</dbReference>
<evidence type="ECO:0000256" key="5">
    <source>
        <dbReference type="PROSITE-ProRule" id="PRU00221"/>
    </source>
</evidence>
<feature type="repeat" description="WD" evidence="5">
    <location>
        <begin position="258"/>
        <end position="285"/>
    </location>
</feature>
<sequence>MFKFEPIDPALLVSEPPPTAPLVVEVPVCATPSLGRKQCAVRWVPQADALALAGSWDEPETNELTAWRVRLDSVATDDARAMDDDAEERGPQRVDVGSTPHDGCVLGLAVAESGRLAFTASGAGGVSCYAIADADESVAGGMVKLDHQWSRCGAPEDGLATLGVACNGAEVAAVGEDGGLVVLEAERSGEKWRTQSREPALYAVAWWDANTLAVGGTVVSFWDVRASGGKKPVLTLTPSPGAQMHLGAALLCVSPEAPQPRRLAAGATDGTVSVWDVRASASLLSRFVAHRSDVWDVQLLGSGGGGGEPGLALLSCGSDGCLYEWALDKPSVLLPLDAPEPSAKPLGCAPPPERRALVQLALPINSLEQSPQGMLAAASDAQVLTFVDIR</sequence>
<keyword evidence="4" id="KW-0539">Nucleus</keyword>
<organism evidence="6 7">
    <name type="scientific">Chrysochromulina tobinii</name>
    <dbReference type="NCBI Taxonomy" id="1460289"/>
    <lineage>
        <taxon>Eukaryota</taxon>
        <taxon>Haptista</taxon>
        <taxon>Haptophyta</taxon>
        <taxon>Prymnesiophyceae</taxon>
        <taxon>Prymnesiales</taxon>
        <taxon>Chrysochromulinaceae</taxon>
        <taxon>Chrysochromulina</taxon>
    </lineage>
</organism>
<protein>
    <submittedName>
        <fullName evidence="6">Nucleoporin nup43</fullName>
    </submittedName>
</protein>
<keyword evidence="3" id="KW-0677">Repeat</keyword>
<dbReference type="Gene3D" id="2.130.10.10">
    <property type="entry name" value="YVTN repeat-like/Quinoprotein amine dehydrogenase"/>
    <property type="match status" value="1"/>
</dbReference>
<dbReference type="InterPro" id="IPR015943">
    <property type="entry name" value="WD40/YVTN_repeat-like_dom_sf"/>
</dbReference>